<evidence type="ECO:0000313" key="1">
    <source>
        <dbReference type="EMBL" id="TPV35071.1"/>
    </source>
</evidence>
<proteinExistence type="predicted"/>
<comment type="caution">
    <text evidence="1">The sequence shown here is derived from an EMBL/GenBank/DDBJ whole genome shotgun (WGS) entry which is preliminary data.</text>
</comment>
<dbReference type="Proteomes" id="UP000317332">
    <property type="component" value="Unassembled WGS sequence"/>
</dbReference>
<dbReference type="AlphaFoldDB" id="A0A506PMW3"/>
<dbReference type="PROSITE" id="PS51257">
    <property type="entry name" value="PROKAR_LIPOPROTEIN"/>
    <property type="match status" value="1"/>
</dbReference>
<dbReference type="OrthoDB" id="8536728at2"/>
<name>A0A506PMW3_9FLAO</name>
<accession>A0A506PMW3</accession>
<dbReference type="EMBL" id="VHIQ01000002">
    <property type="protein sequence ID" value="TPV35071.1"/>
    <property type="molecule type" value="Genomic_DNA"/>
</dbReference>
<organism evidence="1 2">
    <name type="scientific">Paucihalobacter ruber</name>
    <dbReference type="NCBI Taxonomy" id="2567861"/>
    <lineage>
        <taxon>Bacteria</taxon>
        <taxon>Pseudomonadati</taxon>
        <taxon>Bacteroidota</taxon>
        <taxon>Flavobacteriia</taxon>
        <taxon>Flavobacteriales</taxon>
        <taxon>Flavobacteriaceae</taxon>
        <taxon>Paucihalobacter</taxon>
    </lineage>
</organism>
<protein>
    <recommendedName>
        <fullName evidence="3">Lipoprotein</fullName>
    </recommendedName>
</protein>
<keyword evidence="2" id="KW-1185">Reference proteome</keyword>
<evidence type="ECO:0000313" key="2">
    <source>
        <dbReference type="Proteomes" id="UP000317332"/>
    </source>
</evidence>
<dbReference type="RefSeq" id="WP_140989547.1">
    <property type="nucleotide sequence ID" value="NZ_VHIQ01000002.1"/>
</dbReference>
<reference evidence="1 2" key="1">
    <citation type="submission" date="2019-06" db="EMBL/GenBank/DDBJ databases">
        <title>Flavobacteriaceae Paucihalobacterium erythroidium CWB-1, complete genome.</title>
        <authorList>
            <person name="Wu S."/>
        </authorList>
    </citation>
    <scope>NUCLEOTIDE SEQUENCE [LARGE SCALE GENOMIC DNA]</scope>
    <source>
        <strain evidence="1 2">CWB-1</strain>
    </source>
</reference>
<evidence type="ECO:0008006" key="3">
    <source>
        <dbReference type="Google" id="ProtNLM"/>
    </source>
</evidence>
<sequence length="198" mass="22889">MKNKFKIFLIVILVLGILVSCQPIFKLVTGVKNPKVYVSNQDRIEYYNPWIENKEAAILIKTIENQKSFVSVFQALEEVSFPIFIIEDIQNKKSYTVNCYEDFDYTVELLDQKKLDKLKETQLPILKLVDSLSNNFITKETFNKSKTTKQDGYHIRIVHGTFLGKKLRKRISGVFNSLDPISSITILDLSIDEDSKND</sequence>
<gene>
    <name evidence="1" type="ORF">FJ651_05985</name>
</gene>